<evidence type="ECO:0000313" key="1">
    <source>
        <dbReference type="EMBL" id="KMO87171.1"/>
    </source>
</evidence>
<dbReference type="EMBL" id="LEKT01000008">
    <property type="protein sequence ID" value="KMO87171.1"/>
    <property type="molecule type" value="Genomic_DNA"/>
</dbReference>
<evidence type="ECO:0000313" key="2">
    <source>
        <dbReference type="Proteomes" id="UP000036503"/>
    </source>
</evidence>
<dbReference type="RefSeq" id="WP_048513512.1">
    <property type="nucleotide sequence ID" value="NZ_FUXD01000008.1"/>
</dbReference>
<comment type="caution">
    <text evidence="1">The sequence shown here is derived from an EMBL/GenBank/DDBJ whole genome shotgun (WGS) entry which is preliminary data.</text>
</comment>
<accession>A0A0J6ZQE5</accession>
<dbReference type="Proteomes" id="UP000036503">
    <property type="component" value="Unassembled WGS sequence"/>
</dbReference>
<dbReference type="AlphaFoldDB" id="A0A0J6ZQE5"/>
<dbReference type="InParanoid" id="A0A0J6ZQE5"/>
<sequence length="68" mass="7796">MEINKKLIVSHDIDDQTSIQDEINLDSDNLKDMKHNYDITIDHNVNKNVSLEVELSPSEIDMTATIKI</sequence>
<reference evidence="1 2" key="1">
    <citation type="submission" date="2015-06" db="EMBL/GenBank/DDBJ databases">
        <title>Draft genome sequence of beer spoilage bacterium Megasphaera cerevisiae type strain 20462.</title>
        <authorList>
            <person name="Kutumbaka K."/>
            <person name="Pasmowitz J."/>
            <person name="Mategko J."/>
            <person name="Reyes D."/>
            <person name="Friedrich A."/>
            <person name="Han S."/>
            <person name="Martens-Habbena W."/>
            <person name="Neal-McKinney J."/>
            <person name="Janagama H.K."/>
            <person name="Nadala C."/>
            <person name="Samadpour M."/>
        </authorList>
    </citation>
    <scope>NUCLEOTIDE SEQUENCE [LARGE SCALE GENOMIC DNA]</scope>
    <source>
        <strain evidence="1 2">DSM 20462</strain>
    </source>
</reference>
<proteinExistence type="predicted"/>
<organism evidence="1 2">
    <name type="scientific">Megasphaera cerevisiae DSM 20462</name>
    <dbReference type="NCBI Taxonomy" id="1122219"/>
    <lineage>
        <taxon>Bacteria</taxon>
        <taxon>Bacillati</taxon>
        <taxon>Bacillota</taxon>
        <taxon>Negativicutes</taxon>
        <taxon>Veillonellales</taxon>
        <taxon>Veillonellaceae</taxon>
        <taxon>Megasphaera</taxon>
    </lineage>
</organism>
<keyword evidence="2" id="KW-1185">Reference proteome</keyword>
<protein>
    <submittedName>
        <fullName evidence="1">Uncharacterized protein</fullName>
    </submittedName>
</protein>
<gene>
    <name evidence="1" type="ORF">AB840_03815</name>
</gene>
<name>A0A0J6ZQE5_9FIRM</name>
<dbReference type="PATRIC" id="fig|1122219.3.peg.3059"/>